<dbReference type="Gene3D" id="1.25.40.10">
    <property type="entry name" value="Tetratricopeptide repeat domain"/>
    <property type="match status" value="1"/>
</dbReference>
<dbReference type="SUPFAM" id="SSF46894">
    <property type="entry name" value="C-terminal effector domain of the bipartite response regulators"/>
    <property type="match status" value="1"/>
</dbReference>
<keyword evidence="6" id="KW-1185">Reference proteome</keyword>
<organism evidence="5 6">
    <name type="scientific">Actinoplanes sichuanensis</name>
    <dbReference type="NCBI Taxonomy" id="512349"/>
    <lineage>
        <taxon>Bacteria</taxon>
        <taxon>Bacillati</taxon>
        <taxon>Actinomycetota</taxon>
        <taxon>Actinomycetes</taxon>
        <taxon>Micromonosporales</taxon>
        <taxon>Micromonosporaceae</taxon>
        <taxon>Actinoplanes</taxon>
    </lineage>
</organism>
<evidence type="ECO:0000256" key="2">
    <source>
        <dbReference type="ARBA" id="ARBA00023125"/>
    </source>
</evidence>
<comment type="similarity">
    <text evidence="1">Belongs to the AfsR/DnrI/RedD regulatory family.</text>
</comment>
<evidence type="ECO:0000259" key="4">
    <source>
        <dbReference type="PROSITE" id="PS51755"/>
    </source>
</evidence>
<dbReference type="SMART" id="SM00382">
    <property type="entry name" value="AAA"/>
    <property type="match status" value="1"/>
</dbReference>
<sequence>MERLGVTLLGAFRVSRGDSVLPIAGARLRALLVRLALAGGHPVDPAVLVDAIWPQDPPAVPTAALHNLVSRLRRALTPTGPVGDLIGPAPGGYRLAVDPADVDVLRFEALTAAGRERLRAGDPQAARAALDEAVTRWGDRPGAEPAIIAAVAPAVATRLAALSVDAVTDLAEAELTLGRPDTAETHLTRLLTEHPGHEGAAALLMDALAVQGRQPEALAVYDRLRTALADRLGVDPGTALRERHVRLLRTPDSGATVHRTRPPGLPAPTTGFIGRADDLTRVGTRLTSARLVTVIGPGGAGKTRLALEAARRLEPADRVRFVDLAPVTEPAKVAAAVLAGLGLRTGRMFDARNHGPDDDRDRLAAELADRDTVLLLDNCEHLIDAVAHLTTVLLTRCRGLRVLATSREPLAIDGETLVPLTPLTLPDAIRLFLERAIAVRPGFRLDQSTEPDVVRVVTALDGLPLALELAAARLRTLSLPALADGLSDRFQLLSTGSRTAPHRHRTLRAVIAWSWDLLHDHERTVAERIAVLPGGVTAASAAAVCVGTTVPATEIRDLLAALVDRSLLQLIPETGRYRMLETIREYGADRLRTTGDLDTVLDLAAAHFTAFVAGHEPHLRGPGQLTAMTGIRAEYDNTLAALQRLSTVGDPTDLALTLSWYWQMSGRHPDAVHWLGRAPIAATSASDCARALYLLNRAAAQSGISAGEAERDRAEMRELAGRLLATPNLPGHHRVLGPILLFLQDERTAVDSFERLAATDDTWTAALADMFLAEIAENTGALDRMHAHVEAALIGFEQSGDRWARAAVLPIRARLRRYTDLDGAVADLHEARTSTTGFGPPALGDRLHHDLLWIDLHLRRGDTEQAAATIVAARERARRAADPEIAALVDAHDALVQMRLGNLDRARRLVDDAAPATERGRALIGVTRVSLCLLLSETADAEKALRGARVSATGDRPILAAVTVSAAELAEAHGRHHESAGLLADADRLRGGPDRTDPRVVGLTRRLRAVLTEDETAVG</sequence>
<dbReference type="InterPro" id="IPR036388">
    <property type="entry name" value="WH-like_DNA-bd_sf"/>
</dbReference>
<dbReference type="PRINTS" id="PR00364">
    <property type="entry name" value="DISEASERSIST"/>
</dbReference>
<gene>
    <name evidence="5" type="ORF">ACFQ5G_54215</name>
</gene>
<dbReference type="SMART" id="SM00862">
    <property type="entry name" value="Trans_reg_C"/>
    <property type="match status" value="1"/>
</dbReference>
<dbReference type="InterPro" id="IPR003593">
    <property type="entry name" value="AAA+_ATPase"/>
</dbReference>
<dbReference type="InterPro" id="IPR049945">
    <property type="entry name" value="AAA_22"/>
</dbReference>
<dbReference type="CDD" id="cd15831">
    <property type="entry name" value="BTAD"/>
    <property type="match status" value="1"/>
</dbReference>
<dbReference type="SMART" id="SM01043">
    <property type="entry name" value="BTAD"/>
    <property type="match status" value="1"/>
</dbReference>
<comment type="caution">
    <text evidence="5">The sequence shown here is derived from an EMBL/GenBank/DDBJ whole genome shotgun (WGS) entry which is preliminary data.</text>
</comment>
<evidence type="ECO:0000313" key="5">
    <source>
        <dbReference type="EMBL" id="MFD1374344.1"/>
    </source>
</evidence>
<dbReference type="InterPro" id="IPR011990">
    <property type="entry name" value="TPR-like_helical_dom_sf"/>
</dbReference>
<dbReference type="Proteomes" id="UP001597183">
    <property type="component" value="Unassembled WGS sequence"/>
</dbReference>
<dbReference type="SUPFAM" id="SSF48452">
    <property type="entry name" value="TPR-like"/>
    <property type="match status" value="1"/>
</dbReference>
<keyword evidence="2 3" id="KW-0238">DNA-binding</keyword>
<dbReference type="PROSITE" id="PS51755">
    <property type="entry name" value="OMPR_PHOB"/>
    <property type="match status" value="1"/>
</dbReference>
<accession>A0ABW4AU73</accession>
<dbReference type="RefSeq" id="WP_317795088.1">
    <property type="nucleotide sequence ID" value="NZ_AP028461.1"/>
</dbReference>
<dbReference type="InterPro" id="IPR027417">
    <property type="entry name" value="P-loop_NTPase"/>
</dbReference>
<protein>
    <submittedName>
        <fullName evidence="5">BTAD domain-containing putative transcriptional regulator</fullName>
    </submittedName>
</protein>
<dbReference type="PANTHER" id="PTHR47691">
    <property type="entry name" value="REGULATOR-RELATED"/>
    <property type="match status" value="1"/>
</dbReference>
<dbReference type="SUPFAM" id="SSF52540">
    <property type="entry name" value="P-loop containing nucleoside triphosphate hydrolases"/>
    <property type="match status" value="1"/>
</dbReference>
<evidence type="ECO:0000313" key="6">
    <source>
        <dbReference type="Proteomes" id="UP001597183"/>
    </source>
</evidence>
<dbReference type="InterPro" id="IPR016032">
    <property type="entry name" value="Sig_transdc_resp-reg_C-effctor"/>
</dbReference>
<evidence type="ECO:0000256" key="3">
    <source>
        <dbReference type="PROSITE-ProRule" id="PRU01091"/>
    </source>
</evidence>
<feature type="domain" description="OmpR/PhoB-type" evidence="4">
    <location>
        <begin position="1"/>
        <end position="97"/>
    </location>
</feature>
<dbReference type="Pfam" id="PF13401">
    <property type="entry name" value="AAA_22"/>
    <property type="match status" value="1"/>
</dbReference>
<evidence type="ECO:0000256" key="1">
    <source>
        <dbReference type="ARBA" id="ARBA00005820"/>
    </source>
</evidence>
<feature type="DNA-binding region" description="OmpR/PhoB-type" evidence="3">
    <location>
        <begin position="1"/>
        <end position="97"/>
    </location>
</feature>
<name>A0ABW4AU73_9ACTN</name>
<reference evidence="6" key="1">
    <citation type="journal article" date="2019" name="Int. J. Syst. Evol. Microbiol.">
        <title>The Global Catalogue of Microorganisms (GCM) 10K type strain sequencing project: providing services to taxonomists for standard genome sequencing and annotation.</title>
        <authorList>
            <consortium name="The Broad Institute Genomics Platform"/>
            <consortium name="The Broad Institute Genome Sequencing Center for Infectious Disease"/>
            <person name="Wu L."/>
            <person name="Ma J."/>
        </authorList>
    </citation>
    <scope>NUCLEOTIDE SEQUENCE [LARGE SCALE GENOMIC DNA]</scope>
    <source>
        <strain evidence="6">CCM 7526</strain>
    </source>
</reference>
<dbReference type="Gene3D" id="1.10.10.10">
    <property type="entry name" value="Winged helix-like DNA-binding domain superfamily/Winged helix DNA-binding domain"/>
    <property type="match status" value="1"/>
</dbReference>
<dbReference type="InterPro" id="IPR005158">
    <property type="entry name" value="BTAD"/>
</dbReference>
<proteinExistence type="inferred from homology"/>
<dbReference type="InterPro" id="IPR001867">
    <property type="entry name" value="OmpR/PhoB-type_DNA-bd"/>
</dbReference>
<dbReference type="Gene3D" id="3.40.50.300">
    <property type="entry name" value="P-loop containing nucleotide triphosphate hydrolases"/>
    <property type="match status" value="1"/>
</dbReference>
<dbReference type="Pfam" id="PF03704">
    <property type="entry name" value="BTAD"/>
    <property type="match status" value="1"/>
</dbReference>
<dbReference type="PANTHER" id="PTHR47691:SF3">
    <property type="entry name" value="HTH-TYPE TRANSCRIPTIONAL REGULATOR RV0890C-RELATED"/>
    <property type="match status" value="1"/>
</dbReference>
<dbReference type="EMBL" id="JBHTMK010000081">
    <property type="protein sequence ID" value="MFD1374344.1"/>
    <property type="molecule type" value="Genomic_DNA"/>
</dbReference>